<dbReference type="EMBL" id="LN679150">
    <property type="protein sequence ID" value="CEL61142.1"/>
    <property type="molecule type" value="Genomic_DNA"/>
</dbReference>
<evidence type="ECO:0000313" key="1">
    <source>
        <dbReference type="EMBL" id="CEL61142.1"/>
    </source>
</evidence>
<dbReference type="Proteomes" id="UP000059188">
    <property type="component" value="Unassembled WGS sequence"/>
</dbReference>
<sequence length="95" mass="10922">MYVCSLNMFNAIYTPHTELNAVVGWLYQGAPVLVHSYRDCSCCPQACPTREKGRYKRVEYFVFDYTLQKKLSIFNRGAAEAFWGCFVATRVPQGH</sequence>
<reference evidence="1 2" key="1">
    <citation type="submission" date="2014-11" db="EMBL/GenBank/DDBJ databases">
        <authorList>
            <person name="Wibberg Daniel"/>
        </authorList>
    </citation>
    <scope>NUCLEOTIDE SEQUENCE [LARGE SCALE GENOMIC DNA]</scope>
    <source>
        <strain evidence="1">Rhizoctonia solani AG1-IB 7/3/14</strain>
    </source>
</reference>
<evidence type="ECO:0000313" key="2">
    <source>
        <dbReference type="Proteomes" id="UP000059188"/>
    </source>
</evidence>
<proteinExistence type="predicted"/>
<name>A0A0B7FYA0_THACB</name>
<accession>A0A0B7FYA0</accession>
<dbReference type="AlphaFoldDB" id="A0A0B7FYA0"/>
<gene>
    <name evidence="1" type="ORF">RSOLAG1IB_09784</name>
</gene>
<organism evidence="1 2">
    <name type="scientific">Thanatephorus cucumeris (strain AG1-IB / isolate 7/3/14)</name>
    <name type="common">Lettuce bottom rot fungus</name>
    <name type="synonym">Rhizoctonia solani</name>
    <dbReference type="NCBI Taxonomy" id="1108050"/>
    <lineage>
        <taxon>Eukaryota</taxon>
        <taxon>Fungi</taxon>
        <taxon>Dikarya</taxon>
        <taxon>Basidiomycota</taxon>
        <taxon>Agaricomycotina</taxon>
        <taxon>Agaricomycetes</taxon>
        <taxon>Cantharellales</taxon>
        <taxon>Ceratobasidiaceae</taxon>
        <taxon>Rhizoctonia</taxon>
        <taxon>Rhizoctonia solani AG-1</taxon>
    </lineage>
</organism>
<protein>
    <submittedName>
        <fullName evidence="1">Uncharacterized protein</fullName>
    </submittedName>
</protein>
<keyword evidence="2" id="KW-1185">Reference proteome</keyword>